<protein>
    <submittedName>
        <fullName evidence="22">PBP1A family penicillin-binding protein</fullName>
    </submittedName>
</protein>
<dbReference type="AlphaFoldDB" id="A0A4Y6PN76"/>
<gene>
    <name evidence="22" type="ORF">FIV42_02630</name>
</gene>
<evidence type="ECO:0000256" key="19">
    <source>
        <dbReference type="SAM" id="Phobius"/>
    </source>
</evidence>
<accession>A0A4Y6PN76</accession>
<evidence type="ECO:0000313" key="23">
    <source>
        <dbReference type="Proteomes" id="UP000315995"/>
    </source>
</evidence>
<evidence type="ECO:0000256" key="10">
    <source>
        <dbReference type="ARBA" id="ARBA00022960"/>
    </source>
</evidence>
<keyword evidence="10" id="KW-0133">Cell shape</keyword>
<dbReference type="InterPro" id="IPR036950">
    <property type="entry name" value="PBP_transglycosylase"/>
</dbReference>
<feature type="region of interest" description="Disordered" evidence="18">
    <location>
        <begin position="781"/>
        <end position="818"/>
    </location>
</feature>
<evidence type="ECO:0000313" key="22">
    <source>
        <dbReference type="EMBL" id="QDG49673.1"/>
    </source>
</evidence>
<feature type="transmembrane region" description="Helical" evidence="19">
    <location>
        <begin position="24"/>
        <end position="50"/>
    </location>
</feature>
<dbReference type="InterPro" id="IPR050396">
    <property type="entry name" value="Glycosyltr_51/Transpeptidase"/>
</dbReference>
<dbReference type="UniPathway" id="UPA00219"/>
<dbReference type="EMBL" id="CP041186">
    <property type="protein sequence ID" value="QDG49673.1"/>
    <property type="molecule type" value="Genomic_DNA"/>
</dbReference>
<keyword evidence="14" id="KW-0511">Multifunctional enzyme</keyword>
<evidence type="ECO:0000256" key="13">
    <source>
        <dbReference type="ARBA" id="ARBA00023136"/>
    </source>
</evidence>
<dbReference type="Pfam" id="PF00905">
    <property type="entry name" value="Transpeptidase"/>
    <property type="match status" value="1"/>
</dbReference>
<comment type="subcellular location">
    <subcellularLocation>
        <location evidence="1">Membrane</location>
    </subcellularLocation>
</comment>
<keyword evidence="12 19" id="KW-1133">Transmembrane helix</keyword>
<evidence type="ECO:0000256" key="12">
    <source>
        <dbReference type="ARBA" id="ARBA00022989"/>
    </source>
</evidence>
<evidence type="ECO:0000256" key="17">
    <source>
        <dbReference type="ARBA" id="ARBA00049902"/>
    </source>
</evidence>
<dbReference type="OrthoDB" id="9766909at2"/>
<evidence type="ECO:0000256" key="3">
    <source>
        <dbReference type="ARBA" id="ARBA00007739"/>
    </source>
</evidence>
<dbReference type="InterPro" id="IPR001460">
    <property type="entry name" value="PCN-bd_Tpept"/>
</dbReference>
<comment type="similarity">
    <text evidence="3">In the N-terminal section; belongs to the glycosyltransferase 51 family.</text>
</comment>
<dbReference type="GO" id="GO:0008658">
    <property type="term" value="F:penicillin binding"/>
    <property type="evidence" value="ECO:0007669"/>
    <property type="project" value="InterPro"/>
</dbReference>
<dbReference type="GO" id="GO:0008360">
    <property type="term" value="P:regulation of cell shape"/>
    <property type="evidence" value="ECO:0007669"/>
    <property type="project" value="UniProtKB-KW"/>
</dbReference>
<evidence type="ECO:0000259" key="21">
    <source>
        <dbReference type="Pfam" id="PF00912"/>
    </source>
</evidence>
<feature type="domain" description="Penicillin-binding protein transpeptidase" evidence="20">
    <location>
        <begin position="456"/>
        <end position="736"/>
    </location>
</feature>
<evidence type="ECO:0000256" key="15">
    <source>
        <dbReference type="ARBA" id="ARBA00023316"/>
    </source>
</evidence>
<evidence type="ECO:0000256" key="16">
    <source>
        <dbReference type="ARBA" id="ARBA00034000"/>
    </source>
</evidence>
<evidence type="ECO:0000256" key="14">
    <source>
        <dbReference type="ARBA" id="ARBA00023268"/>
    </source>
</evidence>
<dbReference type="GO" id="GO:0008955">
    <property type="term" value="F:peptidoglycan glycosyltransferase activity"/>
    <property type="evidence" value="ECO:0007669"/>
    <property type="project" value="UniProtKB-EC"/>
</dbReference>
<dbReference type="SUPFAM" id="SSF56601">
    <property type="entry name" value="beta-lactamase/transpeptidase-like"/>
    <property type="match status" value="1"/>
</dbReference>
<dbReference type="Proteomes" id="UP000315995">
    <property type="component" value="Chromosome"/>
</dbReference>
<dbReference type="Gene3D" id="1.10.3810.10">
    <property type="entry name" value="Biosynthetic peptidoglycan transglycosylase-like"/>
    <property type="match status" value="1"/>
</dbReference>
<feature type="domain" description="Glycosyl transferase family 51" evidence="21">
    <location>
        <begin position="76"/>
        <end position="252"/>
    </location>
</feature>
<dbReference type="GO" id="GO:0071555">
    <property type="term" value="P:cell wall organization"/>
    <property type="evidence" value="ECO:0007669"/>
    <property type="project" value="UniProtKB-KW"/>
</dbReference>
<keyword evidence="9" id="KW-0378">Hydrolase</keyword>
<comment type="catalytic activity">
    <reaction evidence="17">
        <text>[GlcNAc-(1-&gt;4)-Mur2Ac(oyl-L-Ala-gamma-D-Glu-L-Lys-D-Ala-D-Ala)](n)-di-trans,octa-cis-undecaprenyl diphosphate + beta-D-GlcNAc-(1-&gt;4)-Mur2Ac(oyl-L-Ala-gamma-D-Glu-L-Lys-D-Ala-D-Ala)-di-trans,octa-cis-undecaprenyl diphosphate = [GlcNAc-(1-&gt;4)-Mur2Ac(oyl-L-Ala-gamma-D-Glu-L-Lys-D-Ala-D-Ala)](n+1)-di-trans,octa-cis-undecaprenyl diphosphate + di-trans,octa-cis-undecaprenyl diphosphate + H(+)</text>
        <dbReference type="Rhea" id="RHEA:23708"/>
        <dbReference type="Rhea" id="RHEA-COMP:9602"/>
        <dbReference type="Rhea" id="RHEA-COMP:9603"/>
        <dbReference type="ChEBI" id="CHEBI:15378"/>
        <dbReference type="ChEBI" id="CHEBI:58405"/>
        <dbReference type="ChEBI" id="CHEBI:60033"/>
        <dbReference type="ChEBI" id="CHEBI:78435"/>
        <dbReference type="EC" id="2.4.99.28"/>
    </reaction>
</comment>
<keyword evidence="15" id="KW-0961">Cell wall biogenesis/degradation</keyword>
<evidence type="ECO:0000256" key="6">
    <source>
        <dbReference type="ARBA" id="ARBA00022676"/>
    </source>
</evidence>
<keyword evidence="7" id="KW-0808">Transferase</keyword>
<dbReference type="SUPFAM" id="SSF53955">
    <property type="entry name" value="Lysozyme-like"/>
    <property type="match status" value="1"/>
</dbReference>
<dbReference type="Gene3D" id="3.40.710.10">
    <property type="entry name" value="DD-peptidase/beta-lactamase superfamily"/>
    <property type="match status" value="2"/>
</dbReference>
<evidence type="ECO:0000256" key="18">
    <source>
        <dbReference type="SAM" id="MobiDB-lite"/>
    </source>
</evidence>
<dbReference type="GO" id="GO:0006508">
    <property type="term" value="P:proteolysis"/>
    <property type="evidence" value="ECO:0007669"/>
    <property type="project" value="UniProtKB-KW"/>
</dbReference>
<dbReference type="FunFam" id="1.10.3810.10:FF:000001">
    <property type="entry name" value="Penicillin-binding protein 1A"/>
    <property type="match status" value="1"/>
</dbReference>
<evidence type="ECO:0000256" key="5">
    <source>
        <dbReference type="ARBA" id="ARBA00022670"/>
    </source>
</evidence>
<dbReference type="PANTHER" id="PTHR32282:SF27">
    <property type="entry name" value="PENICILLIN-BINDING PROTEIN 1A"/>
    <property type="match status" value="1"/>
</dbReference>
<keyword evidence="13 19" id="KW-0472">Membrane</keyword>
<keyword evidence="11" id="KW-0573">Peptidoglycan synthesis</keyword>
<name>A0A4Y6PN76_PERCE</name>
<evidence type="ECO:0000256" key="9">
    <source>
        <dbReference type="ARBA" id="ARBA00022801"/>
    </source>
</evidence>
<keyword evidence="23" id="KW-1185">Reference proteome</keyword>
<evidence type="ECO:0000256" key="1">
    <source>
        <dbReference type="ARBA" id="ARBA00004370"/>
    </source>
</evidence>
<dbReference type="RefSeq" id="WP_141196170.1">
    <property type="nucleotide sequence ID" value="NZ_CP041186.1"/>
</dbReference>
<keyword evidence="5" id="KW-0645">Protease</keyword>
<evidence type="ECO:0000256" key="7">
    <source>
        <dbReference type="ARBA" id="ARBA00022679"/>
    </source>
</evidence>
<comment type="similarity">
    <text evidence="2">In the C-terminal section; belongs to the transpeptidase family.</text>
</comment>
<dbReference type="InterPro" id="IPR012338">
    <property type="entry name" value="Beta-lactam/transpept-like"/>
</dbReference>
<organism evidence="22 23">
    <name type="scientific">Persicimonas caeni</name>
    <dbReference type="NCBI Taxonomy" id="2292766"/>
    <lineage>
        <taxon>Bacteria</taxon>
        <taxon>Deltaproteobacteria</taxon>
        <taxon>Bradymonadales</taxon>
        <taxon>Bradymonadaceae</taxon>
        <taxon>Persicimonas</taxon>
    </lineage>
</organism>
<keyword evidence="4" id="KW-0121">Carboxypeptidase</keyword>
<dbReference type="Pfam" id="PF00912">
    <property type="entry name" value="Transgly"/>
    <property type="match status" value="1"/>
</dbReference>
<dbReference type="InterPro" id="IPR001264">
    <property type="entry name" value="Glyco_trans_51"/>
</dbReference>
<proteinExistence type="inferred from homology"/>
<keyword evidence="6" id="KW-0328">Glycosyltransferase</keyword>
<evidence type="ECO:0000259" key="20">
    <source>
        <dbReference type="Pfam" id="PF00905"/>
    </source>
</evidence>
<reference evidence="22 23" key="1">
    <citation type="submission" date="2019-06" db="EMBL/GenBank/DDBJ databases">
        <title>Persicimonas caeni gen. nov., sp. nov., a predatory bacterium isolated from solar saltern.</title>
        <authorList>
            <person name="Wang S."/>
        </authorList>
    </citation>
    <scope>NUCLEOTIDE SEQUENCE [LARGE SCALE GENOMIC DNA]</scope>
    <source>
        <strain evidence="22 23">YN101</strain>
    </source>
</reference>
<sequence length="818" mass="90743">MARNRRSSGKKRGKKKKGGLLGKLFKWLILLGIIGAILGGGGVAGLFYYYGRDLPELLKREDYQPKQLSRVYASDGELIGEFIAQDGRRTVLAMDEIPDYVRYSFMAAEDADFMTHEGIDYFGMARAFYYAVRYDAGLKGTSTITQQVIKNLVLTPERKIERKIKEIILARELEKNLTKEDILYLYLNTIYLGHGNYGVEEASRFYFGKSARDLDIHEAAVLAGITQSPERLSPKKHPEEAKKRRAYVLEQLWKKGFIEEATYREADKKPIETVPYHKSYPHVGKAPYFVEHVRKLLVDKYGPEKVYTGGLRVHTTLDLDKQTAAKGSLREGLRVYDARREYYEPVRKLSGNKVDAFIAKQAKALAKKGLSKGKVYEAVVVSVDPKTELVKLNLGDVPARLLLRPKSRILGEGKDRKTVDEKFERGHVLEVMPLAVEPDDEGSVPVEFKRGPDSALVSIDPKTRDVVAMVGGYSFEYNEYNHATQAKRQTGSTFKPFVYGAALASKGVTPATIYLDSPAVFKLDGGKSWSPKNSDGRWRGPIRVREGLGASRNVVAVRILRDIGLEKATEFAKKIGIKSPIVQNFTMVMGSSEITPLEMTNAYATFASGGLYGEPRFITRVETANGETDTFETRIERVLAPEVAYIISDLMTAVTMGYVDSSGTRRGGTAGALRKGFDRPFAGKTGTTNESRDAWFIGFTPQYVAGAWVGFGDNSPLGPKEYGGRVAGPIWRDYMKIIHEKLEVKKFEPPSSGISTATIDPATGKLARQDGVEEVFLSGTAPTTYAPVNQGGEEDDFLMNQFGTSANPEQEGEQEAAN</sequence>
<accession>A0A5B8XZQ9</accession>
<comment type="catalytic activity">
    <reaction evidence="16">
        <text>Preferential cleavage: (Ac)2-L-Lys-D-Ala-|-D-Ala. Also transpeptidation of peptidyl-alanyl moieties that are N-acyl substituents of D-alanine.</text>
        <dbReference type="EC" id="3.4.16.4"/>
    </reaction>
</comment>
<evidence type="ECO:0000256" key="4">
    <source>
        <dbReference type="ARBA" id="ARBA00022645"/>
    </source>
</evidence>
<dbReference type="GO" id="GO:0009002">
    <property type="term" value="F:serine-type D-Ala-D-Ala carboxypeptidase activity"/>
    <property type="evidence" value="ECO:0007669"/>
    <property type="project" value="UniProtKB-EC"/>
</dbReference>
<evidence type="ECO:0000256" key="2">
    <source>
        <dbReference type="ARBA" id="ARBA00007090"/>
    </source>
</evidence>
<dbReference type="GO" id="GO:0016020">
    <property type="term" value="C:membrane"/>
    <property type="evidence" value="ECO:0007669"/>
    <property type="project" value="UniProtKB-SubCell"/>
</dbReference>
<evidence type="ECO:0000256" key="11">
    <source>
        <dbReference type="ARBA" id="ARBA00022984"/>
    </source>
</evidence>
<dbReference type="GO" id="GO:0030288">
    <property type="term" value="C:outer membrane-bounded periplasmic space"/>
    <property type="evidence" value="ECO:0007669"/>
    <property type="project" value="TreeGrafter"/>
</dbReference>
<dbReference type="NCBIfam" id="TIGR02074">
    <property type="entry name" value="PBP_1a_fam"/>
    <property type="match status" value="1"/>
</dbReference>
<dbReference type="GO" id="GO:0009252">
    <property type="term" value="P:peptidoglycan biosynthetic process"/>
    <property type="evidence" value="ECO:0007669"/>
    <property type="project" value="UniProtKB-UniPathway"/>
</dbReference>
<dbReference type="InterPro" id="IPR023346">
    <property type="entry name" value="Lysozyme-like_dom_sf"/>
</dbReference>
<evidence type="ECO:0000256" key="8">
    <source>
        <dbReference type="ARBA" id="ARBA00022692"/>
    </source>
</evidence>
<dbReference type="PANTHER" id="PTHR32282">
    <property type="entry name" value="BINDING PROTEIN TRANSPEPTIDASE, PUTATIVE-RELATED"/>
    <property type="match status" value="1"/>
</dbReference>
<keyword evidence="8 19" id="KW-0812">Transmembrane</keyword>